<organism evidence="1">
    <name type="scientific">Setaria italica</name>
    <name type="common">Foxtail millet</name>
    <name type="synonym">Panicum italicum</name>
    <dbReference type="NCBI Taxonomy" id="4555"/>
    <lineage>
        <taxon>Eukaryota</taxon>
        <taxon>Viridiplantae</taxon>
        <taxon>Streptophyta</taxon>
        <taxon>Embryophyta</taxon>
        <taxon>Tracheophyta</taxon>
        <taxon>Spermatophyta</taxon>
        <taxon>Magnoliopsida</taxon>
        <taxon>Liliopsida</taxon>
        <taxon>Poales</taxon>
        <taxon>Poaceae</taxon>
        <taxon>PACMAD clade</taxon>
        <taxon>Panicoideae</taxon>
        <taxon>Panicodae</taxon>
        <taxon>Paniceae</taxon>
        <taxon>Cenchrinae</taxon>
        <taxon>Setaria</taxon>
    </lineage>
</organism>
<dbReference type="OrthoDB" id="643347at2759"/>
<reference evidence="1" key="2">
    <citation type="submission" date="2015-07" db="EMBL/GenBank/DDBJ databases">
        <authorList>
            <person name="Noorani M."/>
        </authorList>
    </citation>
    <scope>NUCLEOTIDE SEQUENCE</scope>
    <source>
        <strain evidence="1">Yugu1</strain>
    </source>
</reference>
<reference evidence="1" key="1">
    <citation type="journal article" date="2012" name="Nat. Biotechnol.">
        <title>Reference genome sequence of the model plant Setaria.</title>
        <authorList>
            <person name="Bennetzen J.L."/>
            <person name="Schmutz J."/>
            <person name="Wang H."/>
            <person name="Percifield R."/>
            <person name="Hawkins J."/>
            <person name="Pontaroli A.C."/>
            <person name="Estep M."/>
            <person name="Feng L."/>
            <person name="Vaughn J.N."/>
            <person name="Grimwood J."/>
            <person name="Jenkins J."/>
            <person name="Barry K."/>
            <person name="Lindquist E."/>
            <person name="Hellsten U."/>
            <person name="Deshpande S."/>
            <person name="Wang X."/>
            <person name="Wu X."/>
            <person name="Mitros T."/>
            <person name="Triplett J."/>
            <person name="Yang X."/>
            <person name="Ye C.Y."/>
            <person name="Mauro-Herrera M."/>
            <person name="Wang L."/>
            <person name="Li P."/>
            <person name="Sharma M."/>
            <person name="Sharma R."/>
            <person name="Ronald P.C."/>
            <person name="Panaud O."/>
            <person name="Kellogg E.A."/>
            <person name="Brutnell T.P."/>
            <person name="Doust A.N."/>
            <person name="Tuskan G.A."/>
            <person name="Rokhsar D."/>
            <person name="Devos K.M."/>
        </authorList>
    </citation>
    <scope>NUCLEOTIDE SEQUENCE [LARGE SCALE GENOMIC DNA]</scope>
    <source>
        <strain evidence="1">Yugu1</strain>
    </source>
</reference>
<accession>A0A368S629</accession>
<dbReference type="AlphaFoldDB" id="A0A368S629"/>
<proteinExistence type="predicted"/>
<gene>
    <name evidence="1" type="ORF">SETIT_8G099700v2</name>
</gene>
<protein>
    <submittedName>
        <fullName evidence="1">Uncharacterized protein</fullName>
    </submittedName>
</protein>
<evidence type="ECO:0000313" key="1">
    <source>
        <dbReference type="EMBL" id="RCV37895.1"/>
    </source>
</evidence>
<dbReference type="EMBL" id="CM003535">
    <property type="protein sequence ID" value="RCV37895.1"/>
    <property type="molecule type" value="Genomic_DNA"/>
</dbReference>
<sequence length="81" mass="8463">MVLELCSCFGAAPAAAAKKAASTQQLIGEVKKQQAVGDQEASGGEAGEPTAVDRSMVAKEEERAPLVMVHQLPFHSRPGLM</sequence>
<name>A0A368S629_SETIT</name>